<dbReference type="EMBL" id="JACYFT010000001">
    <property type="protein sequence ID" value="MBD8049053.1"/>
    <property type="molecule type" value="Genomic_DNA"/>
</dbReference>
<evidence type="ECO:0000313" key="3">
    <source>
        <dbReference type="EMBL" id="MBD8049053.1"/>
    </source>
</evidence>
<dbReference type="AlphaFoldDB" id="A0A927FE94"/>
<evidence type="ECO:0000259" key="2">
    <source>
        <dbReference type="Pfam" id="PF01557"/>
    </source>
</evidence>
<name>A0A927FE94_9BURK</name>
<reference evidence="3" key="1">
    <citation type="submission" date="2020-09" db="EMBL/GenBank/DDBJ databases">
        <title>Genome seq and assembly of Limnohabitants sp.</title>
        <authorList>
            <person name="Chhetri G."/>
        </authorList>
    </citation>
    <scope>NUCLEOTIDE SEQUENCE</scope>
    <source>
        <strain evidence="3">JUR4</strain>
    </source>
</reference>
<dbReference type="Proteomes" id="UP000647424">
    <property type="component" value="Unassembled WGS sequence"/>
</dbReference>
<gene>
    <name evidence="3" type="ORF">IC609_00745</name>
</gene>
<keyword evidence="1" id="KW-0479">Metal-binding</keyword>
<dbReference type="PANTHER" id="PTHR11820">
    <property type="entry name" value="ACYLPYRUVASE"/>
    <property type="match status" value="1"/>
</dbReference>
<sequence>MDYLFSPPAPVTVPVNGESRAFPVHRIYCVGRNYEDHAKEMGFTGREPPFFFLKPADTLVVVPNGQTGTMPYPSLTSNLHHEIELVVAIGVGGKNIRAADAVKHIYGYAVGLDMTRRDLQNDMKKQGRPWCIGKGFDHSAPIGPITPLAQAGDVNNAEISLQVNGADRQRSNVAKLIWNVAETIEHLSAAWELQPGDLIYTGTPEGVAAVVQGDTLVGTVAGLGTLSVQIA</sequence>
<dbReference type="InterPro" id="IPR011234">
    <property type="entry name" value="Fumarylacetoacetase-like_C"/>
</dbReference>
<dbReference type="InterPro" id="IPR036663">
    <property type="entry name" value="Fumarylacetoacetase_C_sf"/>
</dbReference>
<dbReference type="SUPFAM" id="SSF56529">
    <property type="entry name" value="FAH"/>
    <property type="match status" value="1"/>
</dbReference>
<comment type="caution">
    <text evidence="3">The sequence shown here is derived from an EMBL/GenBank/DDBJ whole genome shotgun (WGS) entry which is preliminary data.</text>
</comment>
<keyword evidence="3" id="KW-0378">Hydrolase</keyword>
<dbReference type="RefSeq" id="WP_191817556.1">
    <property type="nucleotide sequence ID" value="NZ_JACYFT010000001.1"/>
</dbReference>
<evidence type="ECO:0000313" key="4">
    <source>
        <dbReference type="Proteomes" id="UP000647424"/>
    </source>
</evidence>
<dbReference type="Gene3D" id="3.90.850.10">
    <property type="entry name" value="Fumarylacetoacetase-like, C-terminal domain"/>
    <property type="match status" value="1"/>
</dbReference>
<proteinExistence type="predicted"/>
<accession>A0A927FE94</accession>
<dbReference type="GO" id="GO:0018773">
    <property type="term" value="F:acetylpyruvate hydrolase activity"/>
    <property type="evidence" value="ECO:0007669"/>
    <property type="project" value="TreeGrafter"/>
</dbReference>
<protein>
    <submittedName>
        <fullName evidence="3">Fumarylacetoacetate hydrolase family protein</fullName>
    </submittedName>
</protein>
<evidence type="ECO:0000256" key="1">
    <source>
        <dbReference type="ARBA" id="ARBA00022723"/>
    </source>
</evidence>
<dbReference type="GO" id="GO:0046872">
    <property type="term" value="F:metal ion binding"/>
    <property type="evidence" value="ECO:0007669"/>
    <property type="project" value="UniProtKB-KW"/>
</dbReference>
<keyword evidence="4" id="KW-1185">Reference proteome</keyword>
<dbReference type="PANTHER" id="PTHR11820:SF90">
    <property type="entry name" value="FLUTATHIONE S-TRANSFERASE"/>
    <property type="match status" value="1"/>
</dbReference>
<organism evidence="3 4">
    <name type="scientific">Limnohabitans radicicola</name>
    <dbReference type="NCBI Taxonomy" id="2771427"/>
    <lineage>
        <taxon>Bacteria</taxon>
        <taxon>Pseudomonadati</taxon>
        <taxon>Pseudomonadota</taxon>
        <taxon>Betaproteobacteria</taxon>
        <taxon>Burkholderiales</taxon>
        <taxon>Comamonadaceae</taxon>
        <taxon>Limnohabitans</taxon>
    </lineage>
</organism>
<feature type="domain" description="Fumarylacetoacetase-like C-terminal" evidence="2">
    <location>
        <begin position="27"/>
        <end position="230"/>
    </location>
</feature>
<dbReference type="Pfam" id="PF01557">
    <property type="entry name" value="FAA_hydrolase"/>
    <property type="match status" value="1"/>
</dbReference>